<dbReference type="AlphaFoldDB" id="A0A1Y2HMY6"/>
<keyword evidence="4" id="KW-1185">Reference proteome</keyword>
<feature type="coiled-coil region" evidence="1">
    <location>
        <begin position="241"/>
        <end position="275"/>
    </location>
</feature>
<dbReference type="EMBL" id="MCFL01000019">
    <property type="protein sequence ID" value="ORZ35946.1"/>
    <property type="molecule type" value="Genomic_DNA"/>
</dbReference>
<gene>
    <name evidence="3" type="ORF">BCR44DRAFT_1484929</name>
</gene>
<feature type="region of interest" description="Disordered" evidence="2">
    <location>
        <begin position="356"/>
        <end position="388"/>
    </location>
</feature>
<comment type="caution">
    <text evidence="3">The sequence shown here is derived from an EMBL/GenBank/DDBJ whole genome shotgun (WGS) entry which is preliminary data.</text>
</comment>
<evidence type="ECO:0000313" key="3">
    <source>
        <dbReference type="EMBL" id="ORZ35946.1"/>
    </source>
</evidence>
<evidence type="ECO:0000256" key="2">
    <source>
        <dbReference type="SAM" id="MobiDB-lite"/>
    </source>
</evidence>
<evidence type="ECO:0000313" key="4">
    <source>
        <dbReference type="Proteomes" id="UP000193411"/>
    </source>
</evidence>
<protein>
    <submittedName>
        <fullName evidence="3">Uncharacterized protein</fullName>
    </submittedName>
</protein>
<feature type="compositionally biased region" description="Basic and acidic residues" evidence="2">
    <location>
        <begin position="356"/>
        <end position="367"/>
    </location>
</feature>
<keyword evidence="1" id="KW-0175">Coiled coil</keyword>
<sequence length="388" mass="43205">MPIPRHVTWCCLAKPIDDTESIDLNPCNTRRALTSTPTRVRATACGTLAFKFVPSRQVRKTLNWTLNDITIERKVAPEAAAYKADIVKLNTLNGRGTEQEHRIHLFAVYLVRAVLTLPLFILHGIKSITRPALQHGQGQVIFRARFHHDISHVHAHLNRPPIRAHHCPARHCPAHQYRAHHFQACHCPARRCARDCRSVEAAQLDHDLTDEKAAHAATKGKLSRAAASHAHQVGLLEAKVRSQIKTEYNAAREAAQALEKELKSANGRIGSFDREAAAYRADILEFNAKYRTERERRIDLEGRLAKVEGSVTVDERARVDARVAELEKMLAEERKARAEAVACVLALTADADTASRRQSDASKRFANECRAPVTTKGSSCRAGEPDGI</sequence>
<reference evidence="3 4" key="1">
    <citation type="submission" date="2016-07" db="EMBL/GenBank/DDBJ databases">
        <title>Pervasive Adenine N6-methylation of Active Genes in Fungi.</title>
        <authorList>
            <consortium name="DOE Joint Genome Institute"/>
            <person name="Mondo S.J."/>
            <person name="Dannebaum R.O."/>
            <person name="Kuo R.C."/>
            <person name="Labutti K."/>
            <person name="Haridas S."/>
            <person name="Kuo A."/>
            <person name="Salamov A."/>
            <person name="Ahrendt S.R."/>
            <person name="Lipzen A."/>
            <person name="Sullivan W."/>
            <person name="Andreopoulos W.B."/>
            <person name="Clum A."/>
            <person name="Lindquist E."/>
            <person name="Daum C."/>
            <person name="Ramamoorthy G.K."/>
            <person name="Gryganskyi A."/>
            <person name="Culley D."/>
            <person name="Magnuson J.K."/>
            <person name="James T.Y."/>
            <person name="O'Malley M.A."/>
            <person name="Stajich J.E."/>
            <person name="Spatafora J.W."/>
            <person name="Visel A."/>
            <person name="Grigoriev I.V."/>
        </authorList>
    </citation>
    <scope>NUCLEOTIDE SEQUENCE [LARGE SCALE GENOMIC DNA]</scope>
    <source>
        <strain evidence="3 4">PL171</strain>
    </source>
</reference>
<dbReference type="Proteomes" id="UP000193411">
    <property type="component" value="Unassembled WGS sequence"/>
</dbReference>
<organism evidence="3 4">
    <name type="scientific">Catenaria anguillulae PL171</name>
    <dbReference type="NCBI Taxonomy" id="765915"/>
    <lineage>
        <taxon>Eukaryota</taxon>
        <taxon>Fungi</taxon>
        <taxon>Fungi incertae sedis</taxon>
        <taxon>Blastocladiomycota</taxon>
        <taxon>Blastocladiomycetes</taxon>
        <taxon>Blastocladiales</taxon>
        <taxon>Catenariaceae</taxon>
        <taxon>Catenaria</taxon>
    </lineage>
</organism>
<name>A0A1Y2HMY6_9FUNG</name>
<accession>A0A1Y2HMY6</accession>
<proteinExistence type="predicted"/>
<evidence type="ECO:0000256" key="1">
    <source>
        <dbReference type="SAM" id="Coils"/>
    </source>
</evidence>